<protein>
    <submittedName>
        <fullName evidence="3">Ankyrin repeat and ef-hand domain-containing protein 1</fullName>
    </submittedName>
</protein>
<dbReference type="SUPFAM" id="SSF48403">
    <property type="entry name" value="Ankyrin repeat"/>
    <property type="match status" value="1"/>
</dbReference>
<dbReference type="SMART" id="SM00248">
    <property type="entry name" value="ANK"/>
    <property type="match status" value="2"/>
</dbReference>
<name>A0A2I0T227_LIMLA</name>
<sequence>MLPVDNRLRKLQIYKLLQCVHQKDKKQIEKLVQNGFPNLINFTEPMEGHSALHLACIKNDTDMCSFLLEQGAHPDVQDNMGRTPAMRAAALGHEVVLDLLAKAEADMTAVDNERKGYRSHSLNGSRKRRRS</sequence>
<evidence type="ECO:0000313" key="4">
    <source>
        <dbReference type="Proteomes" id="UP000233556"/>
    </source>
</evidence>
<reference evidence="4" key="2">
    <citation type="submission" date="2017-12" db="EMBL/GenBank/DDBJ databases">
        <title>Genome sequence of the Bar-tailed Godwit (Limosa lapponica baueri).</title>
        <authorList>
            <person name="Lima N.C.B."/>
            <person name="Parody-Merino A.M."/>
            <person name="Battley P.F."/>
            <person name="Fidler A.E."/>
            <person name="Prosdocimi F."/>
        </authorList>
    </citation>
    <scope>NUCLEOTIDE SEQUENCE [LARGE SCALE GENOMIC DNA]</scope>
</reference>
<proteinExistence type="predicted"/>
<evidence type="ECO:0000256" key="2">
    <source>
        <dbReference type="SAM" id="MobiDB-lite"/>
    </source>
</evidence>
<dbReference type="OrthoDB" id="539213at2759"/>
<dbReference type="InterPro" id="IPR036770">
    <property type="entry name" value="Ankyrin_rpt-contain_sf"/>
</dbReference>
<accession>A0A2I0T227</accession>
<dbReference type="Pfam" id="PF12796">
    <property type="entry name" value="Ank_2"/>
    <property type="match status" value="1"/>
</dbReference>
<dbReference type="InterPro" id="IPR002110">
    <property type="entry name" value="Ankyrin_rpt"/>
</dbReference>
<feature type="repeat" description="ANK" evidence="1">
    <location>
        <begin position="80"/>
        <end position="112"/>
    </location>
</feature>
<reference evidence="4" key="1">
    <citation type="submission" date="2017-11" db="EMBL/GenBank/DDBJ databases">
        <authorList>
            <person name="Lima N.C."/>
            <person name="Parody-Merino A.M."/>
            <person name="Battley P.F."/>
            <person name="Fidler A.E."/>
            <person name="Prosdocimi F."/>
        </authorList>
    </citation>
    <scope>NUCLEOTIDE SEQUENCE [LARGE SCALE GENOMIC DNA]</scope>
</reference>
<dbReference type="PANTHER" id="PTHR24127:SF1">
    <property type="entry name" value="ANKYRIN REPEAT AND EF-HAND DOMAIN-CONTAINING PROTEIN 1"/>
    <property type="match status" value="1"/>
</dbReference>
<dbReference type="AlphaFoldDB" id="A0A2I0T227"/>
<keyword evidence="1" id="KW-0040">ANK repeat</keyword>
<evidence type="ECO:0000256" key="1">
    <source>
        <dbReference type="PROSITE-ProRule" id="PRU00023"/>
    </source>
</evidence>
<dbReference type="InterPro" id="IPR052801">
    <property type="entry name" value="Ankyrin-EF-hand"/>
</dbReference>
<dbReference type="EMBL" id="KZ523954">
    <property type="protein sequence ID" value="PKU27856.1"/>
    <property type="molecule type" value="Genomic_DNA"/>
</dbReference>
<organism evidence="3 4">
    <name type="scientific">Limosa lapponica baueri</name>
    <dbReference type="NCBI Taxonomy" id="1758121"/>
    <lineage>
        <taxon>Eukaryota</taxon>
        <taxon>Metazoa</taxon>
        <taxon>Chordata</taxon>
        <taxon>Craniata</taxon>
        <taxon>Vertebrata</taxon>
        <taxon>Euteleostomi</taxon>
        <taxon>Archelosauria</taxon>
        <taxon>Archosauria</taxon>
        <taxon>Dinosauria</taxon>
        <taxon>Saurischia</taxon>
        <taxon>Theropoda</taxon>
        <taxon>Coelurosauria</taxon>
        <taxon>Aves</taxon>
        <taxon>Neognathae</taxon>
        <taxon>Neoaves</taxon>
        <taxon>Charadriiformes</taxon>
        <taxon>Scolopacidae</taxon>
        <taxon>Limosa</taxon>
    </lineage>
</organism>
<evidence type="ECO:0000313" key="3">
    <source>
        <dbReference type="EMBL" id="PKU27856.1"/>
    </source>
</evidence>
<dbReference type="PROSITE" id="PS50088">
    <property type="entry name" value="ANK_REPEAT"/>
    <property type="match status" value="2"/>
</dbReference>
<keyword evidence="4" id="KW-1185">Reference proteome</keyword>
<feature type="region of interest" description="Disordered" evidence="2">
    <location>
        <begin position="110"/>
        <end position="131"/>
    </location>
</feature>
<feature type="repeat" description="ANK" evidence="1">
    <location>
        <begin position="47"/>
        <end position="79"/>
    </location>
</feature>
<gene>
    <name evidence="3" type="ORF">llap_21840</name>
</gene>
<dbReference type="Proteomes" id="UP000233556">
    <property type="component" value="Unassembled WGS sequence"/>
</dbReference>
<dbReference type="PANTHER" id="PTHR24127">
    <property type="entry name" value="ANKYRIN REPEAT AND EF-HAND DOMAIN-CONTAINING PROTEIN 1"/>
    <property type="match status" value="1"/>
</dbReference>
<dbReference type="Gene3D" id="1.25.40.20">
    <property type="entry name" value="Ankyrin repeat-containing domain"/>
    <property type="match status" value="1"/>
</dbReference>
<dbReference type="PROSITE" id="PS50297">
    <property type="entry name" value="ANK_REP_REGION"/>
    <property type="match status" value="1"/>
</dbReference>